<evidence type="ECO:0000256" key="1">
    <source>
        <dbReference type="SAM" id="MobiDB-lite"/>
    </source>
</evidence>
<sequence>MAQRVPHGYEQLAETFVPKAVGLGPRGTGAEPGHPRGAPVITVHGGRGTGKTALCEHLHDTYAGRLHVAKWPMPGTQPAGMPPPPDRASPLTSRPLAALACLVYGLNGDVPKFGRIDFPRFTYGLMAATTLYEPLDTDQLEGPALTEVRELEQRQRELEEELAGDERPVWNSLTDWVAALIPLIGVFAPGLGPLEDLLERIVRQSGGRQTGGRQTGGRRTAGRRPDAHDPGRPPATRAPKLDQSALRWWDTELRTVPGTGIRKLLYWVSLILRHQVPAQARHSLEEHLTAAFLADIDAHHHRRHWRLRPLPLILLDDTHTPTGRRLRDLLLTAYANAAGPDNAKGAEVTRPVIVATELDARPRPAAPRHQRPLTVPQFATLAWHSPRSHAPEDWQVWLQAPALSADSIAAALGTPCPRGLPNLVEQLSAGRAGCARPLIDAARESLRTGHRSALLRAEPQDLGPALLALPPAAPGQERTVTAALLRYLVPDHALIDALLPWAVALRPEDAPHLPARDPDQHHRVRDLLKEEHWYRTAWWGVPGHAPVIGDRTLRELLLHHLRTETGTAYWTDLHTAAHDRYDPGTAPRLHHALALGRREEAVAGLHEAFARSDRRGWLAAVQTVCAAPHPPDGYPAPESGADCPACPGPVPDDRHRAVGRLLDLLWGVSTLSSLYTDDPESPDNRLRLLLSGFDVAYEDQDLATADAARRWPVLLARGRRVPELPIARREP</sequence>
<gene>
    <name evidence="2" type="ORF">IAG44_37925</name>
</gene>
<accession>A0A7H0IPF0</accession>
<name>A0A7H0IPF0_9ACTN</name>
<reference evidence="2 3" key="1">
    <citation type="submission" date="2020-08" db="EMBL/GenBank/DDBJ databases">
        <title>A novel species.</title>
        <authorList>
            <person name="Gao J."/>
        </authorList>
    </citation>
    <scope>NUCLEOTIDE SEQUENCE [LARGE SCALE GENOMIC DNA]</scope>
    <source>
        <strain evidence="2 3">CRXT-G-22</strain>
    </source>
</reference>
<dbReference type="EMBL" id="CP060828">
    <property type="protein sequence ID" value="QNP74666.1"/>
    <property type="molecule type" value="Genomic_DNA"/>
</dbReference>
<dbReference type="Proteomes" id="UP000516052">
    <property type="component" value="Chromosome"/>
</dbReference>
<proteinExistence type="predicted"/>
<dbReference type="KEGG" id="sroi:IAG44_37925"/>
<keyword evidence="3" id="KW-1185">Reference proteome</keyword>
<dbReference type="RefSeq" id="WP_187751590.1">
    <property type="nucleotide sequence ID" value="NZ_CP060828.1"/>
</dbReference>
<feature type="region of interest" description="Disordered" evidence="1">
    <location>
        <begin position="203"/>
        <end position="241"/>
    </location>
</feature>
<protein>
    <submittedName>
        <fullName evidence="2">Uncharacterized protein</fullName>
    </submittedName>
</protein>
<dbReference type="AlphaFoldDB" id="A0A7H0IPF0"/>
<evidence type="ECO:0000313" key="2">
    <source>
        <dbReference type="EMBL" id="QNP74666.1"/>
    </source>
</evidence>
<evidence type="ECO:0000313" key="3">
    <source>
        <dbReference type="Proteomes" id="UP000516052"/>
    </source>
</evidence>
<organism evidence="2 3">
    <name type="scientific">Streptomyces roseirectus</name>
    <dbReference type="NCBI Taxonomy" id="2768066"/>
    <lineage>
        <taxon>Bacteria</taxon>
        <taxon>Bacillati</taxon>
        <taxon>Actinomycetota</taxon>
        <taxon>Actinomycetes</taxon>
        <taxon>Kitasatosporales</taxon>
        <taxon>Streptomycetaceae</taxon>
        <taxon>Streptomyces</taxon>
    </lineage>
</organism>